<proteinExistence type="predicted"/>
<comment type="caution">
    <text evidence="1">The sequence shown here is derived from an EMBL/GenBank/DDBJ whole genome shotgun (WGS) entry which is preliminary data.</text>
</comment>
<dbReference type="OrthoDB" id="407773at2759"/>
<accession>A0A812VUT9</accession>
<protein>
    <submittedName>
        <fullName evidence="1">P4H5 protein</fullName>
    </submittedName>
</protein>
<dbReference type="InterPro" id="IPR023214">
    <property type="entry name" value="HAD_sf"/>
</dbReference>
<dbReference type="EMBL" id="CAJNIZ010042893">
    <property type="protein sequence ID" value="CAE7642456.1"/>
    <property type="molecule type" value="Genomic_DNA"/>
</dbReference>
<keyword evidence="2" id="KW-1185">Reference proteome</keyword>
<dbReference type="Gene3D" id="3.40.50.1000">
    <property type="entry name" value="HAD superfamily/HAD-like"/>
    <property type="match status" value="1"/>
</dbReference>
<evidence type="ECO:0000313" key="2">
    <source>
        <dbReference type="Proteomes" id="UP000649617"/>
    </source>
</evidence>
<reference evidence="1" key="1">
    <citation type="submission" date="2021-02" db="EMBL/GenBank/DDBJ databases">
        <authorList>
            <person name="Dougan E. K."/>
            <person name="Rhodes N."/>
            <person name="Thang M."/>
            <person name="Chan C."/>
        </authorList>
    </citation>
    <scope>NUCLEOTIDE SEQUENCE</scope>
</reference>
<organism evidence="1 2">
    <name type="scientific">Symbiodinium pilosum</name>
    <name type="common">Dinoflagellate</name>
    <dbReference type="NCBI Taxonomy" id="2952"/>
    <lineage>
        <taxon>Eukaryota</taxon>
        <taxon>Sar</taxon>
        <taxon>Alveolata</taxon>
        <taxon>Dinophyceae</taxon>
        <taxon>Suessiales</taxon>
        <taxon>Symbiodiniaceae</taxon>
        <taxon>Symbiodinium</taxon>
    </lineage>
</organism>
<evidence type="ECO:0000313" key="1">
    <source>
        <dbReference type="EMBL" id="CAE7642456.1"/>
    </source>
</evidence>
<name>A0A812VUT9_SYMPI</name>
<dbReference type="Proteomes" id="UP000649617">
    <property type="component" value="Unassembled WGS sequence"/>
</dbReference>
<dbReference type="AlphaFoldDB" id="A0A812VUT9"/>
<sequence length="185" mass="19786">YVRSSFDSLSSSLRGLFGSPRELQPLTCLCIVDVDRTLTGRQGDTMACPGNRVVSGSYDDAYGGGNLTLSQLGQHVWETFCGSCYVRAITAHPHRRPNIPVAESVVDCNEGCKANEAARLAGELGVAKEEVYMFDDKAENIDPFRGTGMNAHQVSCGTREGTHGLCGADLGEIRNSKGVTTCPLP</sequence>
<feature type="non-terminal residue" evidence="1">
    <location>
        <position position="1"/>
    </location>
</feature>
<gene>
    <name evidence="1" type="primary">P4H5</name>
    <name evidence="1" type="ORF">SPIL2461_LOCUS17027</name>
</gene>